<dbReference type="GO" id="GO:0004803">
    <property type="term" value="F:transposase activity"/>
    <property type="evidence" value="ECO:0007669"/>
    <property type="project" value="InterPro"/>
</dbReference>
<dbReference type="PANTHER" id="PTHR33055">
    <property type="entry name" value="TRANSPOSASE FOR INSERTION SEQUENCE ELEMENT IS1111A"/>
    <property type="match status" value="1"/>
</dbReference>
<gene>
    <name evidence="3" type="ORF">G6N73_27560</name>
</gene>
<evidence type="ECO:0000259" key="2">
    <source>
        <dbReference type="Pfam" id="PF02371"/>
    </source>
</evidence>
<feature type="coiled-coil region" evidence="1">
    <location>
        <begin position="218"/>
        <end position="248"/>
    </location>
</feature>
<keyword evidence="4" id="KW-1185">Reference proteome</keyword>
<evidence type="ECO:0000313" key="4">
    <source>
        <dbReference type="Proteomes" id="UP001642900"/>
    </source>
</evidence>
<dbReference type="InterPro" id="IPR047650">
    <property type="entry name" value="Transpos_IS110"/>
</dbReference>
<proteinExistence type="predicted"/>
<dbReference type="EMBL" id="JAAKZF010000067">
    <property type="protein sequence ID" value="NGO54830.1"/>
    <property type="molecule type" value="Genomic_DNA"/>
</dbReference>
<reference evidence="3 4" key="1">
    <citation type="submission" date="2020-02" db="EMBL/GenBank/DDBJ databases">
        <title>Genome sequence of strain CCNWXJ40-4.</title>
        <authorList>
            <person name="Gao J."/>
            <person name="Sun J."/>
        </authorList>
    </citation>
    <scope>NUCLEOTIDE SEQUENCE [LARGE SCALE GENOMIC DNA]</scope>
    <source>
        <strain evidence="3 4">CCNWXJ 40-4</strain>
    </source>
</reference>
<comment type="caution">
    <text evidence="3">The sequence shown here is derived from an EMBL/GenBank/DDBJ whole genome shotgun (WGS) entry which is preliminary data.</text>
</comment>
<dbReference type="GO" id="GO:0006313">
    <property type="term" value="P:DNA transposition"/>
    <property type="evidence" value="ECO:0007669"/>
    <property type="project" value="InterPro"/>
</dbReference>
<evidence type="ECO:0000313" key="3">
    <source>
        <dbReference type="EMBL" id="NGO54830.1"/>
    </source>
</evidence>
<evidence type="ECO:0000256" key="1">
    <source>
        <dbReference type="SAM" id="Coils"/>
    </source>
</evidence>
<organism evidence="3 4">
    <name type="scientific">Allomesorhizobium camelthorni</name>
    <dbReference type="NCBI Taxonomy" id="475069"/>
    <lineage>
        <taxon>Bacteria</taxon>
        <taxon>Pseudomonadati</taxon>
        <taxon>Pseudomonadota</taxon>
        <taxon>Alphaproteobacteria</taxon>
        <taxon>Hyphomicrobiales</taxon>
        <taxon>Phyllobacteriaceae</taxon>
        <taxon>Allomesorhizobium</taxon>
    </lineage>
</organism>
<keyword evidence="1" id="KW-0175">Coiled coil</keyword>
<dbReference type="InterPro" id="IPR003346">
    <property type="entry name" value="Transposase_20"/>
</dbReference>
<feature type="domain" description="Transposase IS116/IS110/IS902 C-terminal" evidence="2">
    <location>
        <begin position="256"/>
        <end position="334"/>
    </location>
</feature>
<accession>A0A6G4WL42</accession>
<dbReference type="NCBIfam" id="NF033542">
    <property type="entry name" value="transpos_IS110"/>
    <property type="match status" value="1"/>
</dbReference>
<dbReference type="AlphaFoldDB" id="A0A6G4WL42"/>
<dbReference type="Proteomes" id="UP001642900">
    <property type="component" value="Unassembled WGS sequence"/>
</dbReference>
<dbReference type="GO" id="GO:0003677">
    <property type="term" value="F:DNA binding"/>
    <property type="evidence" value="ECO:0007669"/>
    <property type="project" value="InterPro"/>
</dbReference>
<dbReference type="RefSeq" id="WP_165033164.1">
    <property type="nucleotide sequence ID" value="NZ_JAAKZF010000067.1"/>
</dbReference>
<dbReference type="Pfam" id="PF02371">
    <property type="entry name" value="Transposase_20"/>
    <property type="match status" value="1"/>
</dbReference>
<sequence length="386" mass="42987">MLVAADRPAAPAAIRTDLGAIFVSLELSKSTWLVTSLSPGSGERMSKHAVRGGDVVGLLARLSHLQDKAQARTGQRFAPIVIQEAGLDGFWVHRALEQEGIESHVVDAASIATSRRRRRAKTDKIDGEALVRALLADKRGEPRVCAMARVPSVQEEDRRRICRERKVLIGERTCHVNRIKGLLFAQGITDYNPLRRDRRRRLEELKTGDSRALPDRLKAQIRRELDRLELLLAQIKDLEAERDALLATEVADSPAATLLDLKGIGPDFATVLYAEGLFRHFDNRRQVAAYAGLAPTPWQSGSVRHEQGVSKAGNPRLRTTMVELAWLWLRHQPGSALARWFQERVRRNGGRLRKSTVVALARKLLVALWKYVTAGVVIEGAVMKTA</sequence>
<name>A0A6G4WL42_9HYPH</name>
<dbReference type="PANTHER" id="PTHR33055:SF3">
    <property type="entry name" value="PUTATIVE TRANSPOSASE FOR IS117-RELATED"/>
    <property type="match status" value="1"/>
</dbReference>
<protein>
    <submittedName>
        <fullName evidence="3">IS110 family transposase</fullName>
    </submittedName>
</protein>